<organism evidence="1 2">
    <name type="scientific">Larkinella knui</name>
    <dbReference type="NCBI Taxonomy" id="2025310"/>
    <lineage>
        <taxon>Bacteria</taxon>
        <taxon>Pseudomonadati</taxon>
        <taxon>Bacteroidota</taxon>
        <taxon>Cytophagia</taxon>
        <taxon>Cytophagales</taxon>
        <taxon>Spirosomataceae</taxon>
        <taxon>Larkinella</taxon>
    </lineage>
</organism>
<evidence type="ECO:0000313" key="2">
    <source>
        <dbReference type="Proteomes" id="UP000274271"/>
    </source>
</evidence>
<dbReference type="Proteomes" id="UP000274271">
    <property type="component" value="Unassembled WGS sequence"/>
</dbReference>
<dbReference type="RefSeq" id="WP_124907494.1">
    <property type="nucleotide sequence ID" value="NZ_RQJP01000003.1"/>
</dbReference>
<protein>
    <submittedName>
        <fullName evidence="1">Uncharacterized protein</fullName>
    </submittedName>
</protein>
<name>A0A3P1CKJ5_9BACT</name>
<accession>A0A3P1CKJ5</accession>
<dbReference type="AlphaFoldDB" id="A0A3P1CKJ5"/>
<proteinExistence type="predicted"/>
<reference evidence="1 2" key="1">
    <citation type="submission" date="2018-11" db="EMBL/GenBank/DDBJ databases">
        <authorList>
            <person name="Zhou Z."/>
            <person name="Wang G."/>
        </authorList>
    </citation>
    <scope>NUCLEOTIDE SEQUENCE [LARGE SCALE GENOMIC DNA]</scope>
    <source>
        <strain evidence="1 2">KCTC42998</strain>
    </source>
</reference>
<sequence>MTNRRVTYFIHLLDERKPLSDSEKKEIADYLEPYVSDLQREHVLHGGSVYYAVHLLEAVWQQENERKHWLARQFNEYVTAFQELLRKYKT</sequence>
<dbReference type="EMBL" id="RQJP01000003">
    <property type="protein sequence ID" value="RRB13596.1"/>
    <property type="molecule type" value="Genomic_DNA"/>
</dbReference>
<comment type="caution">
    <text evidence="1">The sequence shown here is derived from an EMBL/GenBank/DDBJ whole genome shotgun (WGS) entry which is preliminary data.</text>
</comment>
<evidence type="ECO:0000313" key="1">
    <source>
        <dbReference type="EMBL" id="RRB13596.1"/>
    </source>
</evidence>
<keyword evidence="2" id="KW-1185">Reference proteome</keyword>
<gene>
    <name evidence="1" type="ORF">EHT87_15150</name>
</gene>